<evidence type="ECO:0000313" key="8">
    <source>
        <dbReference type="Proteomes" id="UP001295684"/>
    </source>
</evidence>
<keyword evidence="5" id="KW-0812">Transmembrane</keyword>
<feature type="domain" description="RING-type" evidence="6">
    <location>
        <begin position="292"/>
        <end position="337"/>
    </location>
</feature>
<evidence type="ECO:0000259" key="6">
    <source>
        <dbReference type="PROSITE" id="PS50089"/>
    </source>
</evidence>
<dbReference type="Pfam" id="PF13639">
    <property type="entry name" value="zf-RING_2"/>
    <property type="match status" value="1"/>
</dbReference>
<evidence type="ECO:0000256" key="1">
    <source>
        <dbReference type="ARBA" id="ARBA00022723"/>
    </source>
</evidence>
<accession>A0AAD1XKE8</accession>
<keyword evidence="2 4" id="KW-0863">Zinc-finger</keyword>
<evidence type="ECO:0000256" key="5">
    <source>
        <dbReference type="SAM" id="Phobius"/>
    </source>
</evidence>
<keyword evidence="3" id="KW-0862">Zinc</keyword>
<keyword evidence="8" id="KW-1185">Reference proteome</keyword>
<feature type="transmembrane region" description="Helical" evidence="5">
    <location>
        <begin position="29"/>
        <end position="49"/>
    </location>
</feature>
<dbReference type="GO" id="GO:0061630">
    <property type="term" value="F:ubiquitin protein ligase activity"/>
    <property type="evidence" value="ECO:0007669"/>
    <property type="project" value="TreeGrafter"/>
</dbReference>
<dbReference type="PROSITE" id="PS50089">
    <property type="entry name" value="ZF_RING_2"/>
    <property type="match status" value="1"/>
</dbReference>
<evidence type="ECO:0000256" key="2">
    <source>
        <dbReference type="ARBA" id="ARBA00022771"/>
    </source>
</evidence>
<keyword evidence="5" id="KW-0472">Membrane</keyword>
<sequence>MWLTDLLDEFYQWLWLRKAYSACSRCKNFIKFTFFTTLSIIIFIITELIDLEELSDKAHCLFLSLKILAIADIVLYLIRSTHLCRSFREVNFILFLHCLVHLGFIANVVVERVYMSDSSKSMKWTRKNIKEYWFIYIFVLLRVLVYVILIIFNILCFPCIFKNVLDARRQRENIFYVIRRSRNNPAFLENRDLEEPLLEYNQRDPPVFERVPERIPERVSEVAPDRATGQDHIPYAPVPVQRRNQVDRASFHQRLRHVLGEQNIEPIDRGTLALLKKVTYFSEKDRLPDIECSICLQPFSDFQSERLIYLPCNRKHIFHSNCIIDWLKLDRNCPLCRIEVNSEILRNSGY</sequence>
<dbReference type="Proteomes" id="UP001295684">
    <property type="component" value="Unassembled WGS sequence"/>
</dbReference>
<protein>
    <recommendedName>
        <fullName evidence="6">RING-type domain-containing protein</fullName>
    </recommendedName>
</protein>
<dbReference type="PANTHER" id="PTHR45931">
    <property type="entry name" value="SI:CH211-59O9.10"/>
    <property type="match status" value="1"/>
</dbReference>
<evidence type="ECO:0000256" key="4">
    <source>
        <dbReference type="PROSITE-ProRule" id="PRU00175"/>
    </source>
</evidence>
<comment type="caution">
    <text evidence="7">The sequence shown here is derived from an EMBL/GenBank/DDBJ whole genome shotgun (WGS) entry which is preliminary data.</text>
</comment>
<dbReference type="GO" id="GO:0005634">
    <property type="term" value="C:nucleus"/>
    <property type="evidence" value="ECO:0007669"/>
    <property type="project" value="TreeGrafter"/>
</dbReference>
<keyword evidence="5" id="KW-1133">Transmembrane helix</keyword>
<dbReference type="GO" id="GO:0006511">
    <property type="term" value="P:ubiquitin-dependent protein catabolic process"/>
    <property type="evidence" value="ECO:0007669"/>
    <property type="project" value="TreeGrafter"/>
</dbReference>
<organism evidence="7 8">
    <name type="scientific">Euplotes crassus</name>
    <dbReference type="NCBI Taxonomy" id="5936"/>
    <lineage>
        <taxon>Eukaryota</taxon>
        <taxon>Sar</taxon>
        <taxon>Alveolata</taxon>
        <taxon>Ciliophora</taxon>
        <taxon>Intramacronucleata</taxon>
        <taxon>Spirotrichea</taxon>
        <taxon>Hypotrichia</taxon>
        <taxon>Euplotida</taxon>
        <taxon>Euplotidae</taxon>
        <taxon>Moneuplotes</taxon>
    </lineage>
</organism>
<evidence type="ECO:0000256" key="3">
    <source>
        <dbReference type="ARBA" id="ARBA00022833"/>
    </source>
</evidence>
<feature type="transmembrane region" description="Helical" evidence="5">
    <location>
        <begin position="134"/>
        <end position="161"/>
    </location>
</feature>
<dbReference type="InterPro" id="IPR051834">
    <property type="entry name" value="RING_finger_E3_ligase"/>
</dbReference>
<reference evidence="7" key="1">
    <citation type="submission" date="2023-07" db="EMBL/GenBank/DDBJ databases">
        <authorList>
            <consortium name="AG Swart"/>
            <person name="Singh M."/>
            <person name="Singh A."/>
            <person name="Seah K."/>
            <person name="Emmerich C."/>
        </authorList>
    </citation>
    <scope>NUCLEOTIDE SEQUENCE</scope>
    <source>
        <strain evidence="7">DP1</strain>
    </source>
</reference>
<dbReference type="AlphaFoldDB" id="A0AAD1XKE8"/>
<dbReference type="PANTHER" id="PTHR45931:SF16">
    <property type="entry name" value="RING_U-BOX SUPERFAMILY PROTEIN"/>
    <property type="match status" value="1"/>
</dbReference>
<dbReference type="SUPFAM" id="SSF57850">
    <property type="entry name" value="RING/U-box"/>
    <property type="match status" value="1"/>
</dbReference>
<dbReference type="Gene3D" id="3.30.40.10">
    <property type="entry name" value="Zinc/RING finger domain, C3HC4 (zinc finger)"/>
    <property type="match status" value="1"/>
</dbReference>
<dbReference type="GO" id="GO:0008270">
    <property type="term" value="F:zinc ion binding"/>
    <property type="evidence" value="ECO:0007669"/>
    <property type="project" value="UniProtKB-KW"/>
</dbReference>
<evidence type="ECO:0000313" key="7">
    <source>
        <dbReference type="EMBL" id="CAI2374307.1"/>
    </source>
</evidence>
<dbReference type="InterPro" id="IPR001841">
    <property type="entry name" value="Znf_RING"/>
</dbReference>
<dbReference type="EMBL" id="CAMPGE010015700">
    <property type="protein sequence ID" value="CAI2374307.1"/>
    <property type="molecule type" value="Genomic_DNA"/>
</dbReference>
<feature type="transmembrane region" description="Helical" evidence="5">
    <location>
        <begin position="90"/>
        <end position="114"/>
    </location>
</feature>
<name>A0AAD1XKE8_EUPCR</name>
<gene>
    <name evidence="7" type="ORF">ECRASSUSDP1_LOCUS15659</name>
</gene>
<proteinExistence type="predicted"/>
<dbReference type="SMART" id="SM00184">
    <property type="entry name" value="RING"/>
    <property type="match status" value="1"/>
</dbReference>
<feature type="transmembrane region" description="Helical" evidence="5">
    <location>
        <begin position="61"/>
        <end position="78"/>
    </location>
</feature>
<keyword evidence="1" id="KW-0479">Metal-binding</keyword>
<dbReference type="InterPro" id="IPR013083">
    <property type="entry name" value="Znf_RING/FYVE/PHD"/>
</dbReference>